<proteinExistence type="predicted"/>
<reference evidence="2 3" key="1">
    <citation type="journal article" date="2014" name="Genome Biol. Evol.">
        <title>Composite Conserved Promoter-Terminator Motifs (PeSLs) that Mediate Modular Shuffling in the Diverse T4-Like Myoviruses.</title>
        <authorList>
            <person name="Comeau A.M."/>
            <person name="Arbiol C."/>
            <person name="Krisch H.M."/>
        </authorList>
    </citation>
    <scope>NUCLEOTIDE SEQUENCE [LARGE SCALE GENOMIC DNA]</scope>
</reference>
<evidence type="ECO:0000256" key="1">
    <source>
        <dbReference type="SAM" id="MobiDB-lite"/>
    </source>
</evidence>
<dbReference type="Proteomes" id="UP000201461">
    <property type="component" value="Segment"/>
</dbReference>
<dbReference type="RefSeq" id="YP_008125450.1">
    <property type="nucleotide sequence ID" value="NC_021529.2"/>
</dbReference>
<dbReference type="OrthoDB" id="34482at10239"/>
<evidence type="ECO:0000313" key="2">
    <source>
        <dbReference type="EMBL" id="AGN30301.1"/>
    </source>
</evidence>
<feature type="compositionally biased region" description="Basic and acidic residues" evidence="1">
    <location>
        <begin position="111"/>
        <end position="123"/>
    </location>
</feature>
<name>R9TET6_9CAUD</name>
<dbReference type="EMBL" id="HQ317393">
    <property type="protein sequence ID" value="AGN30301.1"/>
    <property type="molecule type" value="Genomic_DNA"/>
</dbReference>
<keyword evidence="3" id="KW-1185">Reference proteome</keyword>
<protein>
    <submittedName>
        <fullName evidence="2">Uncharacterized protein</fullName>
    </submittedName>
</protein>
<accession>R9TET6</accession>
<dbReference type="GeneID" id="15926755"/>
<organism evidence="2 3">
    <name type="scientific">Vibrio phage nt-1</name>
    <dbReference type="NCBI Taxonomy" id="115992"/>
    <lineage>
        <taxon>Viruses</taxon>
        <taxon>Duplodnaviria</taxon>
        <taxon>Heunggongvirae</taxon>
        <taxon>Uroviricota</taxon>
        <taxon>Caudoviricetes</taxon>
        <taxon>Pantevenvirales</taxon>
        <taxon>Straboviridae</taxon>
        <taxon>Mylasvirus</taxon>
        <taxon>Mylasvirus persius</taxon>
    </lineage>
</organism>
<sequence length="148" mass="17863">MSSWSDYELENRSKQRHKMQDVVDEMCRIMTETPFRFEDTRHTVNFDNGIELWKRDMTKVWEGTDTVAVFTYEQARQLKAAYDKTMVTKKSRTQERLERSFMYKHTQTTKAEGETASSERRKNRDRGIGVGYVRKSVPTNKKWWEFWK</sequence>
<feature type="region of interest" description="Disordered" evidence="1">
    <location>
        <begin position="100"/>
        <end position="123"/>
    </location>
</feature>
<gene>
    <name evidence="2" type="ORF">VPFG_00302</name>
</gene>
<evidence type="ECO:0000313" key="3">
    <source>
        <dbReference type="Proteomes" id="UP000201461"/>
    </source>
</evidence>
<dbReference type="KEGG" id="vg:15926755"/>